<evidence type="ECO:0000256" key="1">
    <source>
        <dbReference type="SAM" id="Phobius"/>
    </source>
</evidence>
<dbReference type="SUPFAM" id="SSF51182">
    <property type="entry name" value="RmlC-like cupins"/>
    <property type="match status" value="1"/>
</dbReference>
<dbReference type="EMBL" id="MVHT01000044">
    <property type="protein sequence ID" value="ORB02389.1"/>
    <property type="molecule type" value="Genomic_DNA"/>
</dbReference>
<dbReference type="InterPro" id="IPR014710">
    <property type="entry name" value="RmlC-like_jellyroll"/>
</dbReference>
<feature type="domain" description="Cupin type-2" evidence="2">
    <location>
        <begin position="62"/>
        <end position="129"/>
    </location>
</feature>
<dbReference type="AlphaFoldDB" id="A0A1E3SLL2"/>
<dbReference type="Pfam" id="PF07883">
    <property type="entry name" value="Cupin_2"/>
    <property type="match status" value="1"/>
</dbReference>
<dbReference type="Proteomes" id="UP000192739">
    <property type="component" value="Unassembled WGS sequence"/>
</dbReference>
<name>A0A1E3SLL2_MYCIE</name>
<dbReference type="InterPro" id="IPR011051">
    <property type="entry name" value="RmlC_Cupin_sf"/>
</dbReference>
<evidence type="ECO:0000313" key="3">
    <source>
        <dbReference type="EMBL" id="ORB02389.1"/>
    </source>
</evidence>
<keyword evidence="4" id="KW-1185">Reference proteome</keyword>
<evidence type="ECO:0000259" key="2">
    <source>
        <dbReference type="Pfam" id="PF07883"/>
    </source>
</evidence>
<protein>
    <recommendedName>
        <fullName evidence="2">Cupin type-2 domain-containing protein</fullName>
    </recommendedName>
</protein>
<comment type="caution">
    <text evidence="3">The sequence shown here is derived from an EMBL/GenBank/DDBJ whole genome shotgun (WGS) entry which is preliminary data.</text>
</comment>
<dbReference type="OrthoDB" id="129561at2"/>
<accession>A0A1E3SLL2</accession>
<organism evidence="3 4">
    <name type="scientific">Mycobacterium intermedium</name>
    <dbReference type="NCBI Taxonomy" id="28445"/>
    <lineage>
        <taxon>Bacteria</taxon>
        <taxon>Bacillati</taxon>
        <taxon>Actinomycetota</taxon>
        <taxon>Actinomycetes</taxon>
        <taxon>Mycobacteriales</taxon>
        <taxon>Mycobacteriaceae</taxon>
        <taxon>Mycobacterium</taxon>
        <taxon>Mycobacterium simiae complex</taxon>
    </lineage>
</organism>
<sequence length="151" mass="16495">MREKTTSTTQLVLRNVVFIVVLLALGGWLGHQLIGPSSTPSVDYDVVAQSSDQGRKFIVRDTTIEPGGSIGWHWHRGHVIAVVKEGTLWHFGSDCRVDAVYKPGDSFIEPSGPEHVHDGRNFGKTRVVLEVLYVIPEGTPLLDTAPPPATC</sequence>
<dbReference type="STRING" id="28445.BHQ20_01210"/>
<keyword evidence="1" id="KW-0472">Membrane</keyword>
<keyword evidence="1" id="KW-0812">Transmembrane</keyword>
<evidence type="ECO:0000313" key="4">
    <source>
        <dbReference type="Proteomes" id="UP000192739"/>
    </source>
</evidence>
<dbReference type="Gene3D" id="2.60.120.10">
    <property type="entry name" value="Jelly Rolls"/>
    <property type="match status" value="1"/>
</dbReference>
<dbReference type="InterPro" id="IPR013096">
    <property type="entry name" value="Cupin_2"/>
</dbReference>
<feature type="transmembrane region" description="Helical" evidence="1">
    <location>
        <begin position="12"/>
        <end position="30"/>
    </location>
</feature>
<keyword evidence="1" id="KW-1133">Transmembrane helix</keyword>
<reference evidence="3 4" key="1">
    <citation type="submission" date="2017-02" db="EMBL/GenBank/DDBJ databases">
        <title>The new phylogeny of genus Mycobacterium.</title>
        <authorList>
            <person name="Tortoli E."/>
            <person name="Trovato A."/>
            <person name="Cirillo D.M."/>
        </authorList>
    </citation>
    <scope>NUCLEOTIDE SEQUENCE [LARGE SCALE GENOMIC DNA]</scope>
    <source>
        <strain evidence="3 4">DSM 44049</strain>
    </source>
</reference>
<gene>
    <name evidence="3" type="ORF">BST27_16400</name>
</gene>
<proteinExistence type="predicted"/>
<dbReference type="RefSeq" id="WP_069417274.1">
    <property type="nucleotide sequence ID" value="NZ_CBCRZH010000036.1"/>
</dbReference>